<reference evidence="11" key="1">
    <citation type="submission" date="2021-01" db="EMBL/GenBank/DDBJ databases">
        <title>Tabrizicola alba sp. nov. a motile alkaliphilic bacterium isolated from a soda lake.</title>
        <authorList>
            <person name="Szuroczki S."/>
            <person name="Abbaszade G."/>
            <person name="Schumann P."/>
            <person name="Toth E."/>
        </authorList>
    </citation>
    <scope>NUCLEOTIDE SEQUENCE</scope>
    <source>
        <strain evidence="11">DMG-N-6</strain>
    </source>
</reference>
<dbReference type="GO" id="GO:0051205">
    <property type="term" value="P:protein insertion into membrane"/>
    <property type="evidence" value="ECO:0007669"/>
    <property type="project" value="UniProtKB-UniRule"/>
</dbReference>
<comment type="subunit">
    <text evidence="8">Part of the Bam complex.</text>
</comment>
<evidence type="ECO:0000256" key="5">
    <source>
        <dbReference type="ARBA" id="ARBA00022737"/>
    </source>
</evidence>
<dbReference type="InterPro" id="IPR039910">
    <property type="entry name" value="D15-like"/>
</dbReference>
<feature type="domain" description="POTRA" evidence="10">
    <location>
        <begin position="114"/>
        <end position="191"/>
    </location>
</feature>
<keyword evidence="12" id="KW-1185">Reference proteome</keyword>
<dbReference type="Gene3D" id="3.10.20.310">
    <property type="entry name" value="membrane protein fhac"/>
    <property type="match status" value="5"/>
</dbReference>
<dbReference type="HAMAP" id="MF_01430">
    <property type="entry name" value="OM_assembly_BamA"/>
    <property type="match status" value="1"/>
</dbReference>
<evidence type="ECO:0000259" key="10">
    <source>
        <dbReference type="PROSITE" id="PS51779"/>
    </source>
</evidence>
<dbReference type="InterPro" id="IPR000184">
    <property type="entry name" value="Bac_surfAg_D15"/>
</dbReference>
<dbReference type="NCBIfam" id="TIGR03303">
    <property type="entry name" value="OM_YaeT"/>
    <property type="match status" value="1"/>
</dbReference>
<dbReference type="InterPro" id="IPR034746">
    <property type="entry name" value="POTRA"/>
</dbReference>
<evidence type="ECO:0000256" key="3">
    <source>
        <dbReference type="ARBA" id="ARBA00022692"/>
    </source>
</evidence>
<dbReference type="PANTHER" id="PTHR12815">
    <property type="entry name" value="SORTING AND ASSEMBLY MACHINERY SAMM50 PROTEIN FAMILY MEMBER"/>
    <property type="match status" value="1"/>
</dbReference>
<dbReference type="GO" id="GO:0009279">
    <property type="term" value="C:cell outer membrane"/>
    <property type="evidence" value="ECO:0007669"/>
    <property type="project" value="UniProtKB-SubCell"/>
</dbReference>
<evidence type="ECO:0000256" key="8">
    <source>
        <dbReference type="HAMAP-Rule" id="MF_01430"/>
    </source>
</evidence>
<evidence type="ECO:0000256" key="6">
    <source>
        <dbReference type="ARBA" id="ARBA00023136"/>
    </source>
</evidence>
<feature type="domain" description="POTRA" evidence="10">
    <location>
        <begin position="367"/>
        <end position="440"/>
    </location>
</feature>
<accession>A0A8K0VC21</accession>
<evidence type="ECO:0000313" key="12">
    <source>
        <dbReference type="Proteomes" id="UP000648908"/>
    </source>
</evidence>
<sequence>MHLAAGDGKLRKILGRAAVSRTALVVFLSLSTTWSLPPTMAEAQEFRFGTIRVEGNDRVSPQSIASYAGIGQGQAVSAGELNDAYQRVVNSGLFETVELVPSGGTLVIRVQEYPTVNVINFEGNARIDDEQLAGLVQSQSRRVYSPSVAEADAARIIEAYEVQGRMAASVTPRIIRRDGNRVDLAFEIREGRVVEIERLGFNGNRAYSDRRLRQVLQTKQAGLFRRLIRADTFIPDRVELDKQLLRDFYLARGYIDFQVLDATGETTRERDGVFVTFTVREGRSFQFGRISAVSEVEGIDAEEFRQLLRVRPGVTYSPSVVENNIARLENLALRKGLNFIAIEPRVTRNDATQTLDVVFAITRGPRVFVERIDVEGNTTTLDEVIRRQFRTAEGDPFNPGEIRRAAERIRALGYFADAAVDAEQGSAPDQVIVNVDVEEQPTGSLTFGVSYGADSGAGLAVGLSESNFLGRGQTVGVDISTASDNREGSVRFIEPAFLGRDLEFSFGASYRETNTENAFYDTRAAAINLGLAFPVGENSRLQLNYKLGESRIKNVTPEVIGTGAAYPDGTPEFPGSSDILVREAARGGEITSSVGYRFTYDTRTDGLNPLGGVLLRFSQDFAGLGGDLRFVRTEFLALAERRIMNEEVTLRAIFEGGHLHMLKGDSRVTDRYFGNGKIRGFESNGIGPRDLRVSNEDALGGNIYAVARLEAEFPVGLPEEYGIKGGVFFDAGSVWSLDNIGGGPTGGNNVDDSFNLRSSVGVSVFWDTPIGPLRFNLSKALKKEVYDKTRSFDLTIQSQF</sequence>
<keyword evidence="3 8" id="KW-0812">Transmembrane</keyword>
<dbReference type="Pfam" id="PF07244">
    <property type="entry name" value="POTRA"/>
    <property type="match status" value="4"/>
</dbReference>
<keyword evidence="5 8" id="KW-0677">Repeat</keyword>
<keyword evidence="6 8" id="KW-0472">Membrane</keyword>
<dbReference type="Gene3D" id="2.40.160.50">
    <property type="entry name" value="membrane protein fhac: a member of the omp85/tpsb transporter family"/>
    <property type="match status" value="1"/>
</dbReference>
<dbReference type="PIRSF" id="PIRSF006076">
    <property type="entry name" value="OM_assembly_OMP85"/>
    <property type="match status" value="1"/>
</dbReference>
<keyword evidence="2 8" id="KW-1134">Transmembrane beta strand</keyword>
<proteinExistence type="inferred from homology"/>
<organism evidence="11 12">
    <name type="scientific">Szabonella alba</name>
    <dbReference type="NCBI Taxonomy" id="2804194"/>
    <lineage>
        <taxon>Bacteria</taxon>
        <taxon>Pseudomonadati</taxon>
        <taxon>Pseudomonadota</taxon>
        <taxon>Alphaproteobacteria</taxon>
        <taxon>Rhodobacterales</taxon>
        <taxon>Paracoccaceae</taxon>
        <taxon>Szabonella</taxon>
    </lineage>
</organism>
<dbReference type="PANTHER" id="PTHR12815:SF23">
    <property type="entry name" value="OUTER MEMBRANE PROTEIN ASSEMBLY FACTOR BAMA"/>
    <property type="match status" value="1"/>
</dbReference>
<protein>
    <recommendedName>
        <fullName evidence="8 9">Outer membrane protein assembly factor BamA</fullName>
    </recommendedName>
</protein>
<dbReference type="InterPro" id="IPR023707">
    <property type="entry name" value="OM_assembly_BamA"/>
</dbReference>
<comment type="similarity">
    <text evidence="8">Belongs to the BamA family.</text>
</comment>
<comment type="caution">
    <text evidence="11">The sequence shown here is derived from an EMBL/GenBank/DDBJ whole genome shotgun (WGS) entry which is preliminary data.</text>
</comment>
<gene>
    <name evidence="8 11" type="primary">bamA</name>
    <name evidence="11" type="ORF">JL811_18150</name>
</gene>
<keyword evidence="4 8" id="KW-0732">Signal</keyword>
<evidence type="ECO:0000256" key="4">
    <source>
        <dbReference type="ARBA" id="ARBA00022729"/>
    </source>
</evidence>
<evidence type="ECO:0000256" key="2">
    <source>
        <dbReference type="ARBA" id="ARBA00022452"/>
    </source>
</evidence>
<keyword evidence="7 8" id="KW-0998">Cell outer membrane</keyword>
<dbReference type="AlphaFoldDB" id="A0A8K0VC21"/>
<evidence type="ECO:0000256" key="7">
    <source>
        <dbReference type="ARBA" id="ARBA00023237"/>
    </source>
</evidence>
<dbReference type="EMBL" id="JAESVN010000013">
    <property type="protein sequence ID" value="MBL4919148.1"/>
    <property type="molecule type" value="Genomic_DNA"/>
</dbReference>
<dbReference type="RefSeq" id="WP_202690125.1">
    <property type="nucleotide sequence ID" value="NZ_JAESVN010000013.1"/>
</dbReference>
<evidence type="ECO:0000313" key="11">
    <source>
        <dbReference type="EMBL" id="MBL4919148.1"/>
    </source>
</evidence>
<dbReference type="GO" id="GO:0043165">
    <property type="term" value="P:Gram-negative-bacterium-type cell outer membrane assembly"/>
    <property type="evidence" value="ECO:0007669"/>
    <property type="project" value="UniProtKB-UniRule"/>
</dbReference>
<comment type="function">
    <text evidence="8">Part of the outer membrane protein assembly complex, which is involved in assembly and insertion of beta-barrel proteins into the outer membrane.</text>
</comment>
<evidence type="ECO:0000256" key="9">
    <source>
        <dbReference type="NCBIfam" id="TIGR03303"/>
    </source>
</evidence>
<dbReference type="Pfam" id="PF01103">
    <property type="entry name" value="Omp85"/>
    <property type="match status" value="1"/>
</dbReference>
<feature type="domain" description="POTRA" evidence="10">
    <location>
        <begin position="46"/>
        <end position="113"/>
    </location>
</feature>
<dbReference type="Proteomes" id="UP000648908">
    <property type="component" value="Unassembled WGS sequence"/>
</dbReference>
<name>A0A8K0VC21_9RHOB</name>
<evidence type="ECO:0000256" key="1">
    <source>
        <dbReference type="ARBA" id="ARBA00004370"/>
    </source>
</evidence>
<dbReference type="InterPro" id="IPR010827">
    <property type="entry name" value="BamA/TamA_POTRA"/>
</dbReference>
<dbReference type="PROSITE" id="PS51779">
    <property type="entry name" value="POTRA"/>
    <property type="match status" value="3"/>
</dbReference>
<comment type="subcellular location">
    <subcellularLocation>
        <location evidence="8">Cell outer membrane</location>
    </subcellularLocation>
    <subcellularLocation>
        <location evidence="1">Membrane</location>
    </subcellularLocation>
</comment>